<gene>
    <name evidence="3" type="ORF">L596_015587</name>
</gene>
<dbReference type="EMBL" id="AZBU02000004">
    <property type="protein sequence ID" value="TKR81764.1"/>
    <property type="molecule type" value="Genomic_DNA"/>
</dbReference>
<evidence type="ECO:0000313" key="4">
    <source>
        <dbReference type="Proteomes" id="UP000298663"/>
    </source>
</evidence>
<feature type="chain" id="PRO_5020521111" description="Secreted protein" evidence="2">
    <location>
        <begin position="33"/>
        <end position="119"/>
    </location>
</feature>
<evidence type="ECO:0000313" key="3">
    <source>
        <dbReference type="EMBL" id="TKR81764.1"/>
    </source>
</evidence>
<reference evidence="3 4" key="1">
    <citation type="journal article" date="2015" name="Genome Biol.">
        <title>Comparative genomics of Steinernema reveals deeply conserved gene regulatory networks.</title>
        <authorList>
            <person name="Dillman A.R."/>
            <person name="Macchietto M."/>
            <person name="Porter C.F."/>
            <person name="Rogers A."/>
            <person name="Williams B."/>
            <person name="Antoshechkin I."/>
            <person name="Lee M.M."/>
            <person name="Goodwin Z."/>
            <person name="Lu X."/>
            <person name="Lewis E.E."/>
            <person name="Goodrich-Blair H."/>
            <person name="Stock S.P."/>
            <person name="Adams B.J."/>
            <person name="Sternberg P.W."/>
            <person name="Mortazavi A."/>
        </authorList>
    </citation>
    <scope>NUCLEOTIDE SEQUENCE [LARGE SCALE GENOMIC DNA]</scope>
    <source>
        <strain evidence="3 4">ALL</strain>
    </source>
</reference>
<feature type="signal peptide" evidence="2">
    <location>
        <begin position="1"/>
        <end position="32"/>
    </location>
</feature>
<organism evidence="3 4">
    <name type="scientific">Steinernema carpocapsae</name>
    <name type="common">Entomopathogenic nematode</name>
    <dbReference type="NCBI Taxonomy" id="34508"/>
    <lineage>
        <taxon>Eukaryota</taxon>
        <taxon>Metazoa</taxon>
        <taxon>Ecdysozoa</taxon>
        <taxon>Nematoda</taxon>
        <taxon>Chromadorea</taxon>
        <taxon>Rhabditida</taxon>
        <taxon>Tylenchina</taxon>
        <taxon>Panagrolaimomorpha</taxon>
        <taxon>Strongyloidoidea</taxon>
        <taxon>Steinernematidae</taxon>
        <taxon>Steinernema</taxon>
    </lineage>
</organism>
<dbReference type="AlphaFoldDB" id="A0A4U5NG22"/>
<proteinExistence type="predicted"/>
<accession>A0A4U5NG22</accession>
<reference evidence="3 4" key="2">
    <citation type="journal article" date="2019" name="G3 (Bethesda)">
        <title>Hybrid Assembly of the Genome of the Entomopathogenic Nematode Steinernema carpocapsae Identifies the X-Chromosome.</title>
        <authorList>
            <person name="Serra L."/>
            <person name="Macchietto M."/>
            <person name="Macias-Munoz A."/>
            <person name="McGill C.J."/>
            <person name="Rodriguez I.M."/>
            <person name="Rodriguez B."/>
            <person name="Murad R."/>
            <person name="Mortazavi A."/>
        </authorList>
    </citation>
    <scope>NUCLEOTIDE SEQUENCE [LARGE SCALE GENOMIC DNA]</scope>
    <source>
        <strain evidence="3 4">ALL</strain>
    </source>
</reference>
<evidence type="ECO:0000256" key="1">
    <source>
        <dbReference type="SAM" id="MobiDB-lite"/>
    </source>
</evidence>
<dbReference type="Proteomes" id="UP000298663">
    <property type="component" value="Unassembled WGS sequence"/>
</dbReference>
<keyword evidence="4" id="KW-1185">Reference proteome</keyword>
<name>A0A4U5NG22_STECR</name>
<protein>
    <recommendedName>
        <fullName evidence="5">Secreted protein</fullName>
    </recommendedName>
</protein>
<feature type="region of interest" description="Disordered" evidence="1">
    <location>
        <begin position="71"/>
        <end position="119"/>
    </location>
</feature>
<sequence length="119" mass="13189">MSIPWIALSSLLWHIFACVTLVSFCTVKRCNCDGLGTKAKRKKKLATSSANEKPVVEHTVRISLSQTCHSSDFAAPDSTDPTQADQRLSQDTMTLDNKDGTTKTTKTEEFKSTHKLRTN</sequence>
<comment type="caution">
    <text evidence="3">The sequence shown here is derived from an EMBL/GenBank/DDBJ whole genome shotgun (WGS) entry which is preliminary data.</text>
</comment>
<feature type="compositionally biased region" description="Polar residues" evidence="1">
    <location>
        <begin position="79"/>
        <end position="95"/>
    </location>
</feature>
<keyword evidence="2" id="KW-0732">Signal</keyword>
<feature type="compositionally biased region" description="Basic and acidic residues" evidence="1">
    <location>
        <begin position="96"/>
        <end position="112"/>
    </location>
</feature>
<evidence type="ECO:0008006" key="5">
    <source>
        <dbReference type="Google" id="ProtNLM"/>
    </source>
</evidence>
<evidence type="ECO:0000256" key="2">
    <source>
        <dbReference type="SAM" id="SignalP"/>
    </source>
</evidence>